<evidence type="ECO:0000313" key="3">
    <source>
        <dbReference type="Proteomes" id="UP000184529"/>
    </source>
</evidence>
<dbReference type="EMBL" id="FQZM01000027">
    <property type="protein sequence ID" value="SHJ29920.1"/>
    <property type="molecule type" value="Genomic_DNA"/>
</dbReference>
<sequence>MGNNKSTVSGRYVLMVGTASFLLAIIFFWFSELLAGKVKSLFLSFLFLVIIILIGILADIVGTAVAAAEESPFHAKAAKRVRGAREGVYLVRNADRVANICNDVIGDIAGTVSGALGIALVLQILLYWKGINQALLNMTVTALIAAFTVGGKAAGKRIAISRANEVIFLVGKLLAAFEQLTGISVIRKKYRRAGK</sequence>
<feature type="transmembrane region" description="Helical" evidence="1">
    <location>
        <begin position="12"/>
        <end position="30"/>
    </location>
</feature>
<feature type="transmembrane region" description="Helical" evidence="1">
    <location>
        <begin position="42"/>
        <end position="67"/>
    </location>
</feature>
<evidence type="ECO:0000256" key="1">
    <source>
        <dbReference type="SAM" id="Phobius"/>
    </source>
</evidence>
<proteinExistence type="predicted"/>
<protein>
    <recommendedName>
        <fullName evidence="4">CNNM transmembrane domain-containing protein</fullName>
    </recommendedName>
</protein>
<dbReference type="OrthoDB" id="2111373at2"/>
<reference evidence="3" key="1">
    <citation type="submission" date="2016-11" db="EMBL/GenBank/DDBJ databases">
        <authorList>
            <person name="Varghese N."/>
            <person name="Submissions S."/>
        </authorList>
    </citation>
    <scope>NUCLEOTIDE SEQUENCE [LARGE SCALE GENOMIC DNA]</scope>
    <source>
        <strain evidence="3">DSM 16057</strain>
    </source>
</reference>
<keyword evidence="1" id="KW-0812">Transmembrane</keyword>
<keyword evidence="3" id="KW-1185">Reference proteome</keyword>
<dbReference type="STRING" id="1121432.SAMN02745219_02215"/>
<dbReference type="AlphaFoldDB" id="A0A1M6I6A5"/>
<evidence type="ECO:0000313" key="2">
    <source>
        <dbReference type="EMBL" id="SHJ29920.1"/>
    </source>
</evidence>
<dbReference type="RefSeq" id="WP_072869632.1">
    <property type="nucleotide sequence ID" value="NZ_FQZM01000027.1"/>
</dbReference>
<keyword evidence="1" id="KW-0472">Membrane</keyword>
<keyword evidence="1" id="KW-1133">Transmembrane helix</keyword>
<dbReference type="Proteomes" id="UP000184529">
    <property type="component" value="Unassembled WGS sequence"/>
</dbReference>
<gene>
    <name evidence="2" type="ORF">SAMN02745219_02215</name>
</gene>
<feature type="transmembrane region" description="Helical" evidence="1">
    <location>
        <begin position="135"/>
        <end position="154"/>
    </location>
</feature>
<feature type="transmembrane region" description="Helical" evidence="1">
    <location>
        <begin position="108"/>
        <end position="128"/>
    </location>
</feature>
<name>A0A1M6I6A5_9FIRM</name>
<evidence type="ECO:0008006" key="4">
    <source>
        <dbReference type="Google" id="ProtNLM"/>
    </source>
</evidence>
<accession>A0A1M6I6A5</accession>
<organism evidence="2 3">
    <name type="scientific">Desulfofundulus thermosubterraneus DSM 16057</name>
    <dbReference type="NCBI Taxonomy" id="1121432"/>
    <lineage>
        <taxon>Bacteria</taxon>
        <taxon>Bacillati</taxon>
        <taxon>Bacillota</taxon>
        <taxon>Clostridia</taxon>
        <taxon>Eubacteriales</taxon>
        <taxon>Peptococcaceae</taxon>
        <taxon>Desulfofundulus</taxon>
    </lineage>
</organism>